<dbReference type="EMBL" id="BOMH01000004">
    <property type="protein sequence ID" value="GID62693.1"/>
    <property type="molecule type" value="Genomic_DNA"/>
</dbReference>
<sequence>MILTECDSCAEGRASGASFCEACGRQLSETAAVGSAGPSTGGDGPLPGDGSAAGEAGATGGTDGTPAPGPESSRRAGRDCPHCGATGAVDTDGYCEQCGLLAGRPRDHTEADGDVAAAAVSDRGRRHHRNEDAMWLAVGVDAADVVVCDGVSSSFDPDVASDVAAKTAGELLARAQHPDSDATRDETTADASTAGDTAADETTASDTTVDVTPETGAGDDADATVPLDGVPQASPEEQGRPAPRAGGGPERTTPPDPALPIAEVVGIAIQGAGQAVAELVTGEDPRRTASNPACTIVAAAVRGPHVGFGWVGDSRAYWVTGSGPAEQLTEDDSWARHVIAMGADPRVAMNDPKAHAITAWLGADAGPIIPHLGAFTARTPGYLVLCSDGLWNYLTDPQDFGEAVRSALGLATGSRPLLEAARALVTYANSAGGADNITVAIVPVHPQTEADAEGDAGTPADEPSEA</sequence>
<evidence type="ECO:0000259" key="2">
    <source>
        <dbReference type="PROSITE" id="PS51746"/>
    </source>
</evidence>
<gene>
    <name evidence="3" type="ORF">Acy02nite_05740</name>
</gene>
<dbReference type="SMART" id="SM00332">
    <property type="entry name" value="PP2Cc"/>
    <property type="match status" value="1"/>
</dbReference>
<protein>
    <recommendedName>
        <fullName evidence="2">PPM-type phosphatase domain-containing protein</fullName>
    </recommendedName>
</protein>
<dbReference type="CDD" id="cd00143">
    <property type="entry name" value="PP2Cc"/>
    <property type="match status" value="1"/>
</dbReference>
<feature type="region of interest" description="Disordered" evidence="1">
    <location>
        <begin position="31"/>
        <end position="79"/>
    </location>
</feature>
<feature type="compositionally biased region" description="Low complexity" evidence="1">
    <location>
        <begin position="189"/>
        <end position="212"/>
    </location>
</feature>
<dbReference type="InterPro" id="IPR001932">
    <property type="entry name" value="PPM-type_phosphatase-like_dom"/>
</dbReference>
<reference evidence="3" key="1">
    <citation type="submission" date="2021-01" db="EMBL/GenBank/DDBJ databases">
        <title>Whole genome shotgun sequence of Actinoplanes cyaneus NBRC 14990.</title>
        <authorList>
            <person name="Komaki H."/>
            <person name="Tamura T."/>
        </authorList>
    </citation>
    <scope>NUCLEOTIDE SEQUENCE</scope>
    <source>
        <strain evidence="3">NBRC 14990</strain>
    </source>
</reference>
<dbReference type="Pfam" id="PF13672">
    <property type="entry name" value="PP2C_2"/>
    <property type="match status" value="1"/>
</dbReference>
<dbReference type="InterPro" id="IPR025874">
    <property type="entry name" value="DZR"/>
</dbReference>
<feature type="compositionally biased region" description="Basic and acidic residues" evidence="1">
    <location>
        <begin position="176"/>
        <end position="187"/>
    </location>
</feature>
<evidence type="ECO:0000256" key="1">
    <source>
        <dbReference type="SAM" id="MobiDB-lite"/>
    </source>
</evidence>
<dbReference type="Gene3D" id="3.60.40.10">
    <property type="entry name" value="PPM-type phosphatase domain"/>
    <property type="match status" value="2"/>
</dbReference>
<comment type="caution">
    <text evidence="3">The sequence shown here is derived from an EMBL/GenBank/DDBJ whole genome shotgun (WGS) entry which is preliminary data.</text>
</comment>
<name>A0A919M303_9ACTN</name>
<dbReference type="AlphaFoldDB" id="A0A919M303"/>
<feature type="region of interest" description="Disordered" evidence="1">
    <location>
        <begin position="173"/>
        <end position="258"/>
    </location>
</feature>
<dbReference type="InterPro" id="IPR036457">
    <property type="entry name" value="PPM-type-like_dom_sf"/>
</dbReference>
<accession>A0A919M303</accession>
<dbReference type="Proteomes" id="UP000619479">
    <property type="component" value="Unassembled WGS sequence"/>
</dbReference>
<proteinExistence type="predicted"/>
<dbReference type="SUPFAM" id="SSF81606">
    <property type="entry name" value="PP2C-like"/>
    <property type="match status" value="1"/>
</dbReference>
<dbReference type="Pfam" id="PF12773">
    <property type="entry name" value="DZR"/>
    <property type="match status" value="1"/>
</dbReference>
<feature type="domain" description="PPM-type phosphatase" evidence="2">
    <location>
        <begin position="116"/>
        <end position="444"/>
    </location>
</feature>
<evidence type="ECO:0000313" key="4">
    <source>
        <dbReference type="Proteomes" id="UP000619479"/>
    </source>
</evidence>
<organism evidence="3 4">
    <name type="scientific">Actinoplanes cyaneus</name>
    <dbReference type="NCBI Taxonomy" id="52696"/>
    <lineage>
        <taxon>Bacteria</taxon>
        <taxon>Bacillati</taxon>
        <taxon>Actinomycetota</taxon>
        <taxon>Actinomycetes</taxon>
        <taxon>Micromonosporales</taxon>
        <taxon>Micromonosporaceae</taxon>
        <taxon>Actinoplanes</taxon>
    </lineage>
</organism>
<keyword evidence="4" id="KW-1185">Reference proteome</keyword>
<evidence type="ECO:0000313" key="3">
    <source>
        <dbReference type="EMBL" id="GID62693.1"/>
    </source>
</evidence>
<dbReference type="PROSITE" id="PS51746">
    <property type="entry name" value="PPM_2"/>
    <property type="match status" value="1"/>
</dbReference>